<protein>
    <submittedName>
        <fullName evidence="1">Uncharacterized protein</fullName>
    </submittedName>
</protein>
<feature type="non-terminal residue" evidence="1">
    <location>
        <position position="1"/>
    </location>
</feature>
<evidence type="ECO:0000313" key="1">
    <source>
        <dbReference type="EMBL" id="GAH45246.1"/>
    </source>
</evidence>
<gene>
    <name evidence="1" type="ORF">S03H2_17118</name>
</gene>
<dbReference type="AlphaFoldDB" id="X1FHV6"/>
<sequence>KETVYFIGAKAFWLDKRFQNFLPHFEKERKKLGIKFKHLFDYEVKEKKPEILKIAGKPYKFLPKEYSSNTAIDIFGPYVVTFVGVKVGELEEEPLQFVLKSQKLADGYKKYFKFMWNFCPEKK</sequence>
<dbReference type="EMBL" id="BARU01008804">
    <property type="protein sequence ID" value="GAH45246.1"/>
    <property type="molecule type" value="Genomic_DNA"/>
</dbReference>
<comment type="caution">
    <text evidence="1">The sequence shown here is derived from an EMBL/GenBank/DDBJ whole genome shotgun (WGS) entry which is preliminary data.</text>
</comment>
<organism evidence="1">
    <name type="scientific">marine sediment metagenome</name>
    <dbReference type="NCBI Taxonomy" id="412755"/>
    <lineage>
        <taxon>unclassified sequences</taxon>
        <taxon>metagenomes</taxon>
        <taxon>ecological metagenomes</taxon>
    </lineage>
</organism>
<reference evidence="1" key="1">
    <citation type="journal article" date="2014" name="Front. Microbiol.">
        <title>High frequency of phylogenetically diverse reductive dehalogenase-homologous genes in deep subseafloor sedimentary metagenomes.</title>
        <authorList>
            <person name="Kawai M."/>
            <person name="Futagami T."/>
            <person name="Toyoda A."/>
            <person name="Takaki Y."/>
            <person name="Nishi S."/>
            <person name="Hori S."/>
            <person name="Arai W."/>
            <person name="Tsubouchi T."/>
            <person name="Morono Y."/>
            <person name="Uchiyama I."/>
            <person name="Ito T."/>
            <person name="Fujiyama A."/>
            <person name="Inagaki F."/>
            <person name="Takami H."/>
        </authorList>
    </citation>
    <scope>NUCLEOTIDE SEQUENCE</scope>
    <source>
        <strain evidence="1">Expedition CK06-06</strain>
    </source>
</reference>
<name>X1FHV6_9ZZZZ</name>
<accession>X1FHV6</accession>
<proteinExistence type="predicted"/>